<organism evidence="3 4">
    <name type="scientific">Tritrichomonas musculus</name>
    <dbReference type="NCBI Taxonomy" id="1915356"/>
    <lineage>
        <taxon>Eukaryota</taxon>
        <taxon>Metamonada</taxon>
        <taxon>Parabasalia</taxon>
        <taxon>Tritrichomonadida</taxon>
        <taxon>Tritrichomonadidae</taxon>
        <taxon>Tritrichomonas</taxon>
    </lineage>
</organism>
<evidence type="ECO:0000313" key="4">
    <source>
        <dbReference type="Proteomes" id="UP001470230"/>
    </source>
</evidence>
<keyword evidence="4" id="KW-1185">Reference proteome</keyword>
<evidence type="ECO:0000256" key="2">
    <source>
        <dbReference type="SAM" id="Phobius"/>
    </source>
</evidence>
<accession>A0ABR2HDC6</accession>
<dbReference type="EMBL" id="JAPFFF010000031">
    <property type="protein sequence ID" value="KAK8845040.1"/>
    <property type="molecule type" value="Genomic_DNA"/>
</dbReference>
<feature type="compositionally biased region" description="Acidic residues" evidence="1">
    <location>
        <begin position="402"/>
        <end position="412"/>
    </location>
</feature>
<feature type="transmembrane region" description="Helical" evidence="2">
    <location>
        <begin position="357"/>
        <end position="378"/>
    </location>
</feature>
<feature type="region of interest" description="Disordered" evidence="1">
    <location>
        <begin position="387"/>
        <end position="481"/>
    </location>
</feature>
<keyword evidence="2" id="KW-1133">Transmembrane helix</keyword>
<feature type="compositionally biased region" description="Basic and acidic residues" evidence="1">
    <location>
        <begin position="452"/>
        <end position="461"/>
    </location>
</feature>
<reference evidence="3 4" key="1">
    <citation type="submission" date="2024-04" db="EMBL/GenBank/DDBJ databases">
        <title>Tritrichomonas musculus Genome.</title>
        <authorList>
            <person name="Alves-Ferreira E."/>
            <person name="Grigg M."/>
            <person name="Lorenzi H."/>
            <person name="Galac M."/>
        </authorList>
    </citation>
    <scope>NUCLEOTIDE SEQUENCE [LARGE SCALE GENOMIC DNA]</scope>
    <source>
        <strain evidence="3 4">EAF2021</strain>
    </source>
</reference>
<dbReference type="Proteomes" id="UP001470230">
    <property type="component" value="Unassembled WGS sequence"/>
</dbReference>
<sequence>MHNITLTSLQLLNLFGSSPLISHPLHNFGIKNSYFSKSTVSVFYLNSFSHLSLFNVQFTRFSMSPIHISELDFRNQSFVNHTSWSNETSVTLTKCLFLNCKSSNSDGGAIVMNNPQNSLLSINCSGFANCSTSGGKGGAIYCNAENISLLKTCFQNCFCSDPHGDVIYLETFSEINLNYIEINNDDSLQTLKSAGSVLIYTSSTLKNIYNTLNISNSVFDTGIIFKSHVTEVSFFSAINVNCSSLLSIEKTALILSNSDIISSTSKSAFLDCSSSLVLIVDSLFARISDQLFKFNESTTFQFQNVIADSEKYFVNMSLKEGIHFNDSASAFNQVKLNTDYCWLGQATWDVSQIKFKLSGASISFAIICFIVLCIYIYLKNKINQPLTDDDINPKRRKSSDWNEVEEPDDEEILVINEEHPEEEEKEKQSMEELNPSPRETVTLNDNDDGEDGEIKLEDIKVEQTASKPQANNNNNNPNTYN</sequence>
<gene>
    <name evidence="3" type="ORF">M9Y10_021216</name>
</gene>
<keyword evidence="2" id="KW-0812">Transmembrane</keyword>
<protein>
    <submittedName>
        <fullName evidence="3">Uncharacterized protein</fullName>
    </submittedName>
</protein>
<comment type="caution">
    <text evidence="3">The sequence shown here is derived from an EMBL/GenBank/DDBJ whole genome shotgun (WGS) entry which is preliminary data.</text>
</comment>
<keyword evidence="2" id="KW-0472">Membrane</keyword>
<name>A0ABR2HDC6_9EUKA</name>
<feature type="compositionally biased region" description="Low complexity" evidence="1">
    <location>
        <begin position="471"/>
        <end position="481"/>
    </location>
</feature>
<evidence type="ECO:0000256" key="1">
    <source>
        <dbReference type="SAM" id="MobiDB-lite"/>
    </source>
</evidence>
<proteinExistence type="predicted"/>
<evidence type="ECO:0000313" key="3">
    <source>
        <dbReference type="EMBL" id="KAK8845040.1"/>
    </source>
</evidence>